<sequence>MKDDHTNQMKEYKSIFKQHESDLNEAIDRIKVLRVNKEDKTSALDMAGLLMDELMEENNELLLHLKEGKKHQLFVATRSSVQQTSEQQHAIILELTSLMHSLHTSLEITRSVLQVQFSESQNAVDATAVAAGEFASQQVQRYKMERSTYMEQMQHRLTRMEGKALVAILAVAEAARKQEYERKIKEEKRWRSYDRLAENESNQVLNGNNDVWESKYDSTDELQVRTLTQIGTDPICPSPIDSYHHPASIQCFMNGICIHIHAIYLPILPTTIQLTIY</sequence>
<accession>A0ABD3Q0E9</accession>
<proteinExistence type="predicted"/>
<dbReference type="AlphaFoldDB" id="A0ABD3Q0E9"/>
<keyword evidence="3" id="KW-1185">Reference proteome</keyword>
<dbReference type="Proteomes" id="UP001516023">
    <property type="component" value="Unassembled WGS sequence"/>
</dbReference>
<evidence type="ECO:0000313" key="3">
    <source>
        <dbReference type="Proteomes" id="UP001516023"/>
    </source>
</evidence>
<organism evidence="2 3">
    <name type="scientific">Cyclotella cryptica</name>
    <dbReference type="NCBI Taxonomy" id="29204"/>
    <lineage>
        <taxon>Eukaryota</taxon>
        <taxon>Sar</taxon>
        <taxon>Stramenopiles</taxon>
        <taxon>Ochrophyta</taxon>
        <taxon>Bacillariophyta</taxon>
        <taxon>Coscinodiscophyceae</taxon>
        <taxon>Thalassiosirophycidae</taxon>
        <taxon>Stephanodiscales</taxon>
        <taxon>Stephanodiscaceae</taxon>
        <taxon>Cyclotella</taxon>
    </lineage>
</organism>
<dbReference type="EMBL" id="JABMIG020000086">
    <property type="protein sequence ID" value="KAL3793883.1"/>
    <property type="molecule type" value="Genomic_DNA"/>
</dbReference>
<feature type="coiled-coil region" evidence="1">
    <location>
        <begin position="9"/>
        <end position="36"/>
    </location>
</feature>
<evidence type="ECO:0000313" key="2">
    <source>
        <dbReference type="EMBL" id="KAL3793883.1"/>
    </source>
</evidence>
<gene>
    <name evidence="2" type="ORF">HJC23_002130</name>
</gene>
<comment type="caution">
    <text evidence="2">The sequence shown here is derived from an EMBL/GenBank/DDBJ whole genome shotgun (WGS) entry which is preliminary data.</text>
</comment>
<name>A0ABD3Q0E9_9STRA</name>
<reference evidence="2 3" key="1">
    <citation type="journal article" date="2020" name="G3 (Bethesda)">
        <title>Improved Reference Genome for Cyclotella cryptica CCMP332, a Model for Cell Wall Morphogenesis, Salinity Adaptation, and Lipid Production in Diatoms (Bacillariophyta).</title>
        <authorList>
            <person name="Roberts W.R."/>
            <person name="Downey K.M."/>
            <person name="Ruck E.C."/>
            <person name="Traller J.C."/>
            <person name="Alverson A.J."/>
        </authorList>
    </citation>
    <scope>NUCLEOTIDE SEQUENCE [LARGE SCALE GENOMIC DNA]</scope>
    <source>
        <strain evidence="2 3">CCMP332</strain>
    </source>
</reference>
<protein>
    <submittedName>
        <fullName evidence="2">Uncharacterized protein</fullName>
    </submittedName>
</protein>
<evidence type="ECO:0000256" key="1">
    <source>
        <dbReference type="SAM" id="Coils"/>
    </source>
</evidence>
<keyword evidence="1" id="KW-0175">Coiled coil</keyword>